<dbReference type="EMBL" id="BK059105">
    <property type="protein sequence ID" value="DAE30687.1"/>
    <property type="molecule type" value="Genomic_DNA"/>
</dbReference>
<name>A0A8S5RH34_9VIRU</name>
<accession>A0A8S5RH34</accession>
<proteinExistence type="predicted"/>
<sequence length="30" mass="3524">MILLSTRLLLSLYLELTIELKIHISKLLEN</sequence>
<evidence type="ECO:0000313" key="1">
    <source>
        <dbReference type="EMBL" id="DAE30687.1"/>
    </source>
</evidence>
<organism evidence="1">
    <name type="scientific">virus sp. ctML55</name>
    <dbReference type="NCBI Taxonomy" id="2827627"/>
    <lineage>
        <taxon>Viruses</taxon>
    </lineage>
</organism>
<reference evidence="1" key="1">
    <citation type="journal article" date="2021" name="Proc. Natl. Acad. Sci. U.S.A.">
        <title>A Catalog of Tens of Thousands of Viruses from Human Metagenomes Reveals Hidden Associations with Chronic Diseases.</title>
        <authorList>
            <person name="Tisza M.J."/>
            <person name="Buck C.B."/>
        </authorList>
    </citation>
    <scope>NUCLEOTIDE SEQUENCE</scope>
    <source>
        <strain evidence="1">CtML55</strain>
    </source>
</reference>
<protein>
    <submittedName>
        <fullName evidence="1">Uncharacterized protein</fullName>
    </submittedName>
</protein>